<dbReference type="EMBL" id="CAJHNJ030000013">
    <property type="protein sequence ID" value="CAG9112219.1"/>
    <property type="molecule type" value="Genomic_DNA"/>
</dbReference>
<proteinExistence type="predicted"/>
<evidence type="ECO:0000313" key="4">
    <source>
        <dbReference type="Proteomes" id="UP000653454"/>
    </source>
</evidence>
<gene>
    <name evidence="3" type="ORF">PLXY2_LOCUS4815</name>
</gene>
<evidence type="ECO:0000256" key="1">
    <source>
        <dbReference type="SAM" id="Coils"/>
    </source>
</evidence>
<dbReference type="GO" id="GO:0005886">
    <property type="term" value="C:plasma membrane"/>
    <property type="evidence" value="ECO:0007669"/>
    <property type="project" value="TreeGrafter"/>
</dbReference>
<dbReference type="Proteomes" id="UP000653454">
    <property type="component" value="Unassembled WGS sequence"/>
</dbReference>
<name>A0A8S4E969_PLUXY</name>
<keyword evidence="1" id="KW-0175">Coiled coil</keyword>
<dbReference type="PANTHER" id="PTHR39960">
    <property type="entry name" value="LD34147P"/>
    <property type="match status" value="1"/>
</dbReference>
<protein>
    <submittedName>
        <fullName evidence="3">(diamondback moth) hypothetical protein</fullName>
    </submittedName>
</protein>
<evidence type="ECO:0000256" key="2">
    <source>
        <dbReference type="SAM" id="SignalP"/>
    </source>
</evidence>
<keyword evidence="2" id="KW-0732">Signal</keyword>
<feature type="chain" id="PRO_5035886088" evidence="2">
    <location>
        <begin position="26"/>
        <end position="538"/>
    </location>
</feature>
<feature type="signal peptide" evidence="2">
    <location>
        <begin position="1"/>
        <end position="25"/>
    </location>
</feature>
<keyword evidence="4" id="KW-1185">Reference proteome</keyword>
<dbReference type="PANTHER" id="PTHR39960:SF1">
    <property type="entry name" value="LD34147P"/>
    <property type="match status" value="1"/>
</dbReference>
<dbReference type="AlphaFoldDB" id="A0A8S4E969"/>
<dbReference type="SUPFAM" id="SSF58100">
    <property type="entry name" value="Bacterial hemolysins"/>
    <property type="match status" value="1"/>
</dbReference>
<evidence type="ECO:0000313" key="3">
    <source>
        <dbReference type="EMBL" id="CAG9112219.1"/>
    </source>
</evidence>
<accession>A0A8S4E969</accession>
<comment type="caution">
    <text evidence="3">The sequence shown here is derived from an EMBL/GenBank/DDBJ whole genome shotgun (WGS) entry which is preliminary data.</text>
</comment>
<sequence>MAALNWRVWCCVAALALIPAPRAEARNVTHEDIRDAMLSLIHMFRTSEDKLERHEYREKALGDQLKKTLVGLEKKHRALEPLKGMISRLDERLSNKEEREKTIQKQTNDALAAIQKSLQALTSGGGAPAGVDNNLTTNDGPLHVRLDGTDTKIDALSNEIKQLKNTLSKESLRAMCLEVGSDVNPLEKHISEAEKLLNKYSLKLSEYNVSAPTDFVPLSDVSLADEAWHSKMTEVMERQEGEIKKIQHLLSDAEGLWKELPRATDLHAATNQTLAALQDTKEAIRTNEEQSVTTMATKLREMGDRLVATNEDIQRSLTQGNTMSERAYNDITKSYDSLRTEVQTLSKNEHVMLQTADNVIATKKRVEYGVHQILLEVGELVKAHGKTLNSTIHDRFDNIETTIIENQTGALTNLSSKIESEMSQVWRQIGIMYQQLTVSKVSLDKLAEQTEQYVNGSANTMDSMKDKVGLITTRMSEVDENLNYLLGRLSLVTQEFNQIKTGLGAALDQVKTSFLTVQAKLEDAGPGPHNITSAEKGV</sequence>
<feature type="coiled-coil region" evidence="1">
    <location>
        <begin position="146"/>
        <end position="173"/>
    </location>
</feature>
<organism evidence="3 4">
    <name type="scientific">Plutella xylostella</name>
    <name type="common">Diamondback moth</name>
    <name type="synonym">Plutella maculipennis</name>
    <dbReference type="NCBI Taxonomy" id="51655"/>
    <lineage>
        <taxon>Eukaryota</taxon>
        <taxon>Metazoa</taxon>
        <taxon>Ecdysozoa</taxon>
        <taxon>Arthropoda</taxon>
        <taxon>Hexapoda</taxon>
        <taxon>Insecta</taxon>
        <taxon>Pterygota</taxon>
        <taxon>Neoptera</taxon>
        <taxon>Endopterygota</taxon>
        <taxon>Lepidoptera</taxon>
        <taxon>Glossata</taxon>
        <taxon>Ditrysia</taxon>
        <taxon>Yponomeutoidea</taxon>
        <taxon>Plutellidae</taxon>
        <taxon>Plutella</taxon>
    </lineage>
</organism>
<reference evidence="3" key="1">
    <citation type="submission" date="2020-11" db="EMBL/GenBank/DDBJ databases">
        <authorList>
            <person name="Whiteford S."/>
        </authorList>
    </citation>
    <scope>NUCLEOTIDE SEQUENCE</scope>
</reference>